<accession>A0A5A5R6Z0</accession>
<protein>
    <recommendedName>
        <fullName evidence="3">DUF1643 domain-containing protein</fullName>
    </recommendedName>
</protein>
<reference evidence="1 2" key="1">
    <citation type="submission" date="2018-09" db="EMBL/GenBank/DDBJ databases">
        <title>Evolutionary history of phycoerythrin pigmentation in the water bloom-forming cyanobacterium Microcystis aeruginosa.</title>
        <authorList>
            <person name="Tanabe Y."/>
            <person name="Tanabe Y."/>
            <person name="Yamaguchi H."/>
        </authorList>
    </citation>
    <scope>NUCLEOTIDE SEQUENCE [LARGE SCALE GENOMIC DNA]</scope>
    <source>
        <strain evidence="1 2">NIES-2519</strain>
    </source>
</reference>
<name>A0A5A5R6Z0_MICAE</name>
<evidence type="ECO:0000313" key="1">
    <source>
        <dbReference type="EMBL" id="GCA70758.1"/>
    </source>
</evidence>
<dbReference type="EMBL" id="BHVO01000035">
    <property type="protein sequence ID" value="GCA70758.1"/>
    <property type="molecule type" value="Genomic_DNA"/>
</dbReference>
<gene>
    <name evidence="1" type="ORF">MiYa_02293</name>
</gene>
<dbReference type="Proteomes" id="UP000323569">
    <property type="component" value="Unassembled WGS sequence"/>
</dbReference>
<organism evidence="1 2">
    <name type="scientific">Microcystis aeruginosa NIES-2519</name>
    <dbReference type="NCBI Taxonomy" id="2303981"/>
    <lineage>
        <taxon>Bacteria</taxon>
        <taxon>Bacillati</taxon>
        <taxon>Cyanobacteriota</taxon>
        <taxon>Cyanophyceae</taxon>
        <taxon>Oscillatoriophycideae</taxon>
        <taxon>Chroococcales</taxon>
        <taxon>Microcystaceae</taxon>
        <taxon>Microcystis</taxon>
    </lineage>
</organism>
<dbReference type="AlphaFoldDB" id="A0A5A5R6Z0"/>
<sequence>MEFVYADELKRSFSVRGHFYDVEIAGKVFPCRSVLEIIANAGDSEATGVPDAVVIMMNPGSSRPLDISYIPKCYSVSDVLDGGWSRELIPARPDNAQYQLMRLMLLKRWKHVRVLNLSDLRNGNSGSFSVDFEDAQKRDPSSPHSIIHPKRLGGLQRDCAGSSRIVAAWGSTEVLRNAAIAFLSEIPGVQGLQLDYPWYRYPSPYRKDQKIDWLISAFDKLET</sequence>
<evidence type="ECO:0000313" key="2">
    <source>
        <dbReference type="Proteomes" id="UP000323569"/>
    </source>
</evidence>
<evidence type="ECO:0008006" key="3">
    <source>
        <dbReference type="Google" id="ProtNLM"/>
    </source>
</evidence>
<proteinExistence type="predicted"/>
<dbReference type="RefSeq" id="WP_016514528.1">
    <property type="nucleotide sequence ID" value="NZ_BHVO01000035.1"/>
</dbReference>
<comment type="caution">
    <text evidence="1">The sequence shown here is derived from an EMBL/GenBank/DDBJ whole genome shotgun (WGS) entry which is preliminary data.</text>
</comment>